<comment type="subcellular location">
    <subcellularLocation>
        <location evidence="1">Membrane</location>
        <topology evidence="1">Multi-pass membrane protein</topology>
    </subcellularLocation>
</comment>
<proteinExistence type="predicted"/>
<feature type="transmembrane region" description="Helical" evidence="5">
    <location>
        <begin position="379"/>
        <end position="396"/>
    </location>
</feature>
<feature type="transmembrane region" description="Helical" evidence="5">
    <location>
        <begin position="176"/>
        <end position="193"/>
    </location>
</feature>
<keyword evidence="4 5" id="KW-0472">Membrane</keyword>
<feature type="transmembrane region" description="Helical" evidence="5">
    <location>
        <begin position="144"/>
        <end position="164"/>
    </location>
</feature>
<evidence type="ECO:0000256" key="1">
    <source>
        <dbReference type="ARBA" id="ARBA00004141"/>
    </source>
</evidence>
<dbReference type="PROSITE" id="PS51257">
    <property type="entry name" value="PROKAR_LIPOPROTEIN"/>
    <property type="match status" value="1"/>
</dbReference>
<keyword evidence="3 5" id="KW-1133">Transmembrane helix</keyword>
<dbReference type="GeneID" id="71762896"/>
<accession>A0AAX3AM17</accession>
<feature type="transmembrane region" description="Helical" evidence="5">
    <location>
        <begin position="355"/>
        <end position="373"/>
    </location>
</feature>
<evidence type="ECO:0000256" key="3">
    <source>
        <dbReference type="ARBA" id="ARBA00022989"/>
    </source>
</evidence>
<dbReference type="GO" id="GO:0016874">
    <property type="term" value="F:ligase activity"/>
    <property type="evidence" value="ECO:0007669"/>
    <property type="project" value="UniProtKB-KW"/>
</dbReference>
<sequence length="407" mass="43312">MSRTIVAFYLLLLSCAIGLSIYFSRLIGNIGVLAAYGIFLTISFVEVTNRQSRSLSEINIPSCHHPAIFIPAVVLWVVFTIGYILDPSFRAFQRLGAFTILSAISIFVVPAVISREQAFRAIGIFSAACTIVGFPTVFLGDYTILGLKFGQSAGVHLITSNIGYSVPAAFFDSVKYYRVLVAIGTICSGGLYFRTRDSWMGIAFVLNLFMVVLTVGRASILAVIVAGFLTIVYRFGNTRALAGVTLIGGCIVAVVVGISFGILPGPTELGKSLLGKRVGFWSASYQAFAARPIIGWGLADTAAIVSEFYPLGTLTGTHNSYLRLFVIGGSVGGVAYLLLCASALLLAFQAVRDHVPFGLTTFCLVVAALIFQLFDGATIFGTAISSILWAFVIGYAQPTVSSGDTVG</sequence>
<dbReference type="PANTHER" id="PTHR37422">
    <property type="entry name" value="TEICHURONIC ACID BIOSYNTHESIS PROTEIN TUAE"/>
    <property type="match status" value="1"/>
</dbReference>
<evidence type="ECO:0000256" key="2">
    <source>
        <dbReference type="ARBA" id="ARBA00022692"/>
    </source>
</evidence>
<dbReference type="InterPro" id="IPR051533">
    <property type="entry name" value="WaaL-like"/>
</dbReference>
<dbReference type="Proteomes" id="UP000830542">
    <property type="component" value="Chromosome"/>
</dbReference>
<keyword evidence="2 5" id="KW-0812">Transmembrane</keyword>
<evidence type="ECO:0000313" key="7">
    <source>
        <dbReference type="EMBL" id="UOO94986.1"/>
    </source>
</evidence>
<feature type="transmembrane region" description="Helical" evidence="5">
    <location>
        <begin position="26"/>
        <end position="45"/>
    </location>
</feature>
<dbReference type="RefSeq" id="WP_244702070.1">
    <property type="nucleotide sequence ID" value="NZ_BAAADN010000051.1"/>
</dbReference>
<protein>
    <submittedName>
        <fullName evidence="7">O-antigen ligase family protein</fullName>
    </submittedName>
</protein>
<keyword evidence="8" id="KW-1185">Reference proteome</keyword>
<dbReference type="KEGG" id="hdo:MUK72_13570"/>
<dbReference type="EMBL" id="CP095005">
    <property type="protein sequence ID" value="UOO94986.1"/>
    <property type="molecule type" value="Genomic_DNA"/>
</dbReference>
<feature type="transmembrane region" description="Helical" evidence="5">
    <location>
        <begin position="199"/>
        <end position="229"/>
    </location>
</feature>
<gene>
    <name evidence="7" type="ORF">MUK72_13570</name>
</gene>
<dbReference type="InterPro" id="IPR007016">
    <property type="entry name" value="O-antigen_ligase-rel_domated"/>
</dbReference>
<organism evidence="7 8">
    <name type="scientific">Halococcus dombrowskii</name>
    <dbReference type="NCBI Taxonomy" id="179637"/>
    <lineage>
        <taxon>Archaea</taxon>
        <taxon>Methanobacteriati</taxon>
        <taxon>Methanobacteriota</taxon>
        <taxon>Stenosarchaea group</taxon>
        <taxon>Halobacteria</taxon>
        <taxon>Halobacteriales</taxon>
        <taxon>Halococcaceae</taxon>
        <taxon>Halococcus</taxon>
    </lineage>
</organism>
<evidence type="ECO:0000256" key="5">
    <source>
        <dbReference type="SAM" id="Phobius"/>
    </source>
</evidence>
<evidence type="ECO:0000256" key="4">
    <source>
        <dbReference type="ARBA" id="ARBA00023136"/>
    </source>
</evidence>
<dbReference type="PANTHER" id="PTHR37422:SF13">
    <property type="entry name" value="LIPOPOLYSACCHARIDE BIOSYNTHESIS PROTEIN PA4999-RELATED"/>
    <property type="match status" value="1"/>
</dbReference>
<feature type="transmembrane region" description="Helical" evidence="5">
    <location>
        <begin position="241"/>
        <end position="263"/>
    </location>
</feature>
<dbReference type="AlphaFoldDB" id="A0AAX3AM17"/>
<dbReference type="GO" id="GO:0016020">
    <property type="term" value="C:membrane"/>
    <property type="evidence" value="ECO:0007669"/>
    <property type="project" value="UniProtKB-SubCell"/>
</dbReference>
<keyword evidence="7" id="KW-0436">Ligase</keyword>
<dbReference type="Pfam" id="PF04932">
    <property type="entry name" value="Wzy_C"/>
    <property type="match status" value="1"/>
</dbReference>
<evidence type="ECO:0000259" key="6">
    <source>
        <dbReference type="Pfam" id="PF04932"/>
    </source>
</evidence>
<evidence type="ECO:0000313" key="8">
    <source>
        <dbReference type="Proteomes" id="UP000830542"/>
    </source>
</evidence>
<feature type="transmembrane region" description="Helical" evidence="5">
    <location>
        <begin position="66"/>
        <end position="85"/>
    </location>
</feature>
<reference evidence="7" key="1">
    <citation type="submission" date="2022-04" db="EMBL/GenBank/DDBJ databases">
        <title>Sequencing and genomic assembly of Halococcus dombrowskii.</title>
        <authorList>
            <person name="Lim S.W."/>
            <person name="MacLea K.S."/>
        </authorList>
    </citation>
    <scope>NUCLEOTIDE SEQUENCE</scope>
    <source>
        <strain evidence="7">H4</strain>
    </source>
</reference>
<feature type="domain" description="O-antigen ligase-related" evidence="6">
    <location>
        <begin position="202"/>
        <end position="337"/>
    </location>
</feature>
<feature type="transmembrane region" description="Helical" evidence="5">
    <location>
        <begin position="91"/>
        <end position="112"/>
    </location>
</feature>
<feature type="transmembrane region" description="Helical" evidence="5">
    <location>
        <begin position="119"/>
        <end position="138"/>
    </location>
</feature>
<feature type="transmembrane region" description="Helical" evidence="5">
    <location>
        <begin position="324"/>
        <end position="348"/>
    </location>
</feature>
<name>A0AAX3AM17_HALDO</name>